<feature type="compositionally biased region" description="Basic and acidic residues" evidence="1">
    <location>
        <begin position="63"/>
        <end position="73"/>
    </location>
</feature>
<evidence type="ECO:0000256" key="1">
    <source>
        <dbReference type="SAM" id="MobiDB-lite"/>
    </source>
</evidence>
<feature type="region of interest" description="Disordered" evidence="1">
    <location>
        <begin position="58"/>
        <end position="81"/>
    </location>
</feature>
<protein>
    <submittedName>
        <fullName evidence="2">Uncharacterized protein</fullName>
    </submittedName>
</protein>
<name>A0AAW0CF24_9AGAR</name>
<feature type="region of interest" description="Disordered" evidence="1">
    <location>
        <begin position="381"/>
        <end position="413"/>
    </location>
</feature>
<proteinExistence type="predicted"/>
<feature type="compositionally biased region" description="Basic and acidic residues" evidence="1">
    <location>
        <begin position="381"/>
        <end position="403"/>
    </location>
</feature>
<organism evidence="2 3">
    <name type="scientific">Paramarasmius palmivorus</name>
    <dbReference type="NCBI Taxonomy" id="297713"/>
    <lineage>
        <taxon>Eukaryota</taxon>
        <taxon>Fungi</taxon>
        <taxon>Dikarya</taxon>
        <taxon>Basidiomycota</taxon>
        <taxon>Agaricomycotina</taxon>
        <taxon>Agaricomycetes</taxon>
        <taxon>Agaricomycetidae</taxon>
        <taxon>Agaricales</taxon>
        <taxon>Marasmiineae</taxon>
        <taxon>Marasmiaceae</taxon>
        <taxon>Paramarasmius</taxon>
    </lineage>
</organism>
<accession>A0AAW0CF24</accession>
<comment type="caution">
    <text evidence="2">The sequence shown here is derived from an EMBL/GenBank/DDBJ whole genome shotgun (WGS) entry which is preliminary data.</text>
</comment>
<dbReference type="GO" id="GO:0033167">
    <property type="term" value="C:ARC complex"/>
    <property type="evidence" value="ECO:0007669"/>
    <property type="project" value="InterPro"/>
</dbReference>
<dbReference type="GO" id="GO:0031047">
    <property type="term" value="P:regulatory ncRNA-mediated gene silencing"/>
    <property type="evidence" value="ECO:0007669"/>
    <property type="project" value="InterPro"/>
</dbReference>
<evidence type="ECO:0000313" key="2">
    <source>
        <dbReference type="EMBL" id="KAK7037815.1"/>
    </source>
</evidence>
<dbReference type="Proteomes" id="UP001383192">
    <property type="component" value="Unassembled WGS sequence"/>
</dbReference>
<keyword evidence="3" id="KW-1185">Reference proteome</keyword>
<gene>
    <name evidence="2" type="ORF">VNI00_010776</name>
</gene>
<dbReference type="AlphaFoldDB" id="A0AAW0CF24"/>
<reference evidence="2 3" key="1">
    <citation type="submission" date="2024-01" db="EMBL/GenBank/DDBJ databases">
        <title>A draft genome for a cacao thread blight-causing isolate of Paramarasmius palmivorus.</title>
        <authorList>
            <person name="Baruah I.K."/>
            <person name="Bukari Y."/>
            <person name="Amoako-Attah I."/>
            <person name="Meinhardt L.W."/>
            <person name="Bailey B.A."/>
            <person name="Cohen S.P."/>
        </authorList>
    </citation>
    <scope>NUCLEOTIDE SEQUENCE [LARGE SCALE GENOMIC DNA]</scope>
    <source>
        <strain evidence="2 3">GH-12</strain>
    </source>
</reference>
<feature type="compositionally biased region" description="Basic and acidic residues" evidence="1">
    <location>
        <begin position="242"/>
        <end position="254"/>
    </location>
</feature>
<dbReference type="EMBL" id="JAYKXP010000044">
    <property type="protein sequence ID" value="KAK7037815.1"/>
    <property type="molecule type" value="Genomic_DNA"/>
</dbReference>
<sequence length="676" mass="75785">MPKSAKQFQKAHACQFPPFPSPPSGTVITPFKDFVERGIQIHIFGKNEDDQEVDGLGIPTVELPKKHETDRPKSGGKPRSYTMPVVQEAKKKKEEKAEQSFKLPVKRRDWTEDWVEQDRLRGRIAYDPNITLPDRVHAATTDFNKNRRWPPMTTGVRALWDQFQIYAGLLTSIPVWVKQRDSDSADDTFSSDEEEPFQSRTRDIHVNQYCDPEPDAYGDLRGHGGRGRVKRRGVPRAPYGRSGKELGRRPKEVTSDTEIQGLLHDARNEKDDILIDFLNDFAGSIQVFLSGYIRKQGLHFSDRNLHNAPKLISIWLTYLTKHRVFTEPDELAALETAKGVVRKAQEELILTSKLAKALPDDLNSGFKTCFDVGQTKEEFTWADSEMKDADTGEKEKEKRAHSTDEDDESAEPKKIKFTTEDGEVELVEDTSISINDNGGWGDVGLDSNSGWGNVDPDAGGWGNPDPWADELAAAGSLDQWQVKQPSLLPHLGPTTLPLTHDTGIVEWSVRRVVSITPPTGVTLGNLTLEADLAARFYQIELAPWLQWGDDALEPQGVLPRILGASKGKVVIEKQGEVLVEGDVKETMSVVKKDQQGAHNPLTDNIVIFIQESVAEHLRVGMGLGGTWVQLVRNEGTCDKRKNKQAEGKKFWYMDPAAKFWYMESLLVTLTSYHISG</sequence>
<evidence type="ECO:0000313" key="3">
    <source>
        <dbReference type="Proteomes" id="UP001383192"/>
    </source>
</evidence>
<feature type="region of interest" description="Disordered" evidence="1">
    <location>
        <begin position="215"/>
        <end position="255"/>
    </location>
</feature>
<dbReference type="Pfam" id="PF09692">
    <property type="entry name" value="Arb1"/>
    <property type="match status" value="1"/>
</dbReference>
<feature type="compositionally biased region" description="Basic residues" evidence="1">
    <location>
        <begin position="223"/>
        <end position="234"/>
    </location>
</feature>
<dbReference type="InterPro" id="IPR018606">
    <property type="entry name" value="Arb1"/>
</dbReference>